<evidence type="ECO:0000313" key="3">
    <source>
        <dbReference type="Proteomes" id="UP000325577"/>
    </source>
</evidence>
<sequence length="120" mass="12891">MVVKGDNSEAPLDLFLKIGLDERTAKNTIANNKVTANLTAVIHEAAVTDGCDRAVGNLLYTVATKFPANALVHRPTLLQYVVSLKIKTPAQLEAAFSFFATTGSESFEVNEFEEACGVDT</sequence>
<dbReference type="OrthoDB" id="10250478at2759"/>
<dbReference type="GO" id="GO:0005524">
    <property type="term" value="F:ATP binding"/>
    <property type="evidence" value="ECO:0007669"/>
    <property type="project" value="InterPro"/>
</dbReference>
<dbReference type="EMBL" id="CM018044">
    <property type="protein sequence ID" value="KAA8529144.1"/>
    <property type="molecule type" value="Genomic_DNA"/>
</dbReference>
<dbReference type="InterPro" id="IPR007639">
    <property type="entry name" value="Gln-tRNA-synth_Ib_RNA-bd_N"/>
</dbReference>
<dbReference type="FunFam" id="1.10.8.1290:FF:000002">
    <property type="entry name" value="Glutamine--tRNA ligase cytoplasmic"/>
    <property type="match status" value="1"/>
</dbReference>
<gene>
    <name evidence="2" type="ORF">F0562_034057</name>
</gene>
<dbReference type="GO" id="GO:0004812">
    <property type="term" value="F:aminoacyl-tRNA ligase activity"/>
    <property type="evidence" value="ECO:0007669"/>
    <property type="project" value="InterPro"/>
</dbReference>
<dbReference type="InterPro" id="IPR042558">
    <property type="entry name" value="Gln-tRNA-synth_Ib_RNA-bd_N_1"/>
</dbReference>
<accession>A0A5J5AFV9</accession>
<feature type="domain" description="Glutaminyl-tRNA synthetase class Ib non-specific RNA-binding" evidence="1">
    <location>
        <begin position="12"/>
        <end position="118"/>
    </location>
</feature>
<dbReference type="GO" id="GO:0006418">
    <property type="term" value="P:tRNA aminoacylation for protein translation"/>
    <property type="evidence" value="ECO:0007669"/>
    <property type="project" value="InterPro"/>
</dbReference>
<dbReference type="Gene3D" id="1.10.8.1290">
    <property type="entry name" value="Glutaminyl-tRNA synthetase, non-specific RNA binding region part 1, domain 1"/>
    <property type="match status" value="1"/>
</dbReference>
<dbReference type="Proteomes" id="UP000325577">
    <property type="component" value="Linkage Group LG20"/>
</dbReference>
<evidence type="ECO:0000259" key="1">
    <source>
        <dbReference type="Pfam" id="PF04558"/>
    </source>
</evidence>
<dbReference type="GO" id="GO:0005737">
    <property type="term" value="C:cytoplasm"/>
    <property type="evidence" value="ECO:0007669"/>
    <property type="project" value="InterPro"/>
</dbReference>
<reference evidence="2 3" key="1">
    <citation type="submission" date="2019-09" db="EMBL/GenBank/DDBJ databases">
        <title>A chromosome-level genome assembly of the Chinese tupelo Nyssa sinensis.</title>
        <authorList>
            <person name="Yang X."/>
            <person name="Kang M."/>
            <person name="Yang Y."/>
            <person name="Xiong H."/>
            <person name="Wang M."/>
            <person name="Zhang Z."/>
            <person name="Wang Z."/>
            <person name="Wu H."/>
            <person name="Ma T."/>
            <person name="Liu J."/>
            <person name="Xi Z."/>
        </authorList>
    </citation>
    <scope>NUCLEOTIDE SEQUENCE [LARGE SCALE GENOMIC DNA]</scope>
    <source>
        <strain evidence="2">J267</strain>
        <tissue evidence="2">Leaf</tissue>
    </source>
</reference>
<protein>
    <recommendedName>
        <fullName evidence="1">Glutaminyl-tRNA synthetase class Ib non-specific RNA-binding domain-containing protein</fullName>
    </recommendedName>
</protein>
<dbReference type="Pfam" id="PF04558">
    <property type="entry name" value="tRNA_synt_1c_R1"/>
    <property type="match status" value="1"/>
</dbReference>
<organism evidence="2 3">
    <name type="scientific">Nyssa sinensis</name>
    <dbReference type="NCBI Taxonomy" id="561372"/>
    <lineage>
        <taxon>Eukaryota</taxon>
        <taxon>Viridiplantae</taxon>
        <taxon>Streptophyta</taxon>
        <taxon>Embryophyta</taxon>
        <taxon>Tracheophyta</taxon>
        <taxon>Spermatophyta</taxon>
        <taxon>Magnoliopsida</taxon>
        <taxon>eudicotyledons</taxon>
        <taxon>Gunneridae</taxon>
        <taxon>Pentapetalae</taxon>
        <taxon>asterids</taxon>
        <taxon>Cornales</taxon>
        <taxon>Nyssaceae</taxon>
        <taxon>Nyssa</taxon>
    </lineage>
</organism>
<dbReference type="AlphaFoldDB" id="A0A5J5AFV9"/>
<evidence type="ECO:0000313" key="2">
    <source>
        <dbReference type="EMBL" id="KAA8529144.1"/>
    </source>
</evidence>
<keyword evidence="3" id="KW-1185">Reference proteome</keyword>
<name>A0A5J5AFV9_9ASTE</name>
<proteinExistence type="predicted"/>